<proteinExistence type="predicted"/>
<evidence type="ECO:0000313" key="2">
    <source>
        <dbReference type="EMBL" id="MBW77272.1"/>
    </source>
</evidence>
<reference evidence="2" key="1">
    <citation type="submission" date="2018-01" db="EMBL/GenBank/DDBJ databases">
        <title>An insight into the sialome of Amazonian anophelines.</title>
        <authorList>
            <person name="Ribeiro J.M."/>
            <person name="Scarpassa V."/>
            <person name="Calvo E."/>
        </authorList>
    </citation>
    <scope>NUCLEOTIDE SEQUENCE</scope>
</reference>
<protein>
    <submittedName>
        <fullName evidence="2">Putative secreted protein</fullName>
    </submittedName>
</protein>
<evidence type="ECO:0000256" key="1">
    <source>
        <dbReference type="SAM" id="SignalP"/>
    </source>
</evidence>
<feature type="chain" id="PRO_5014701719" evidence="1">
    <location>
        <begin position="18"/>
        <end position="90"/>
    </location>
</feature>
<dbReference type="AlphaFoldDB" id="A0A2M4DI74"/>
<dbReference type="EMBL" id="GGFL01013094">
    <property type="protein sequence ID" value="MBW77272.1"/>
    <property type="molecule type" value="Transcribed_RNA"/>
</dbReference>
<keyword evidence="1" id="KW-0732">Signal</keyword>
<organism evidence="2">
    <name type="scientific">Anopheles darlingi</name>
    <name type="common">Mosquito</name>
    <dbReference type="NCBI Taxonomy" id="43151"/>
    <lineage>
        <taxon>Eukaryota</taxon>
        <taxon>Metazoa</taxon>
        <taxon>Ecdysozoa</taxon>
        <taxon>Arthropoda</taxon>
        <taxon>Hexapoda</taxon>
        <taxon>Insecta</taxon>
        <taxon>Pterygota</taxon>
        <taxon>Neoptera</taxon>
        <taxon>Endopterygota</taxon>
        <taxon>Diptera</taxon>
        <taxon>Nematocera</taxon>
        <taxon>Culicoidea</taxon>
        <taxon>Culicidae</taxon>
        <taxon>Anophelinae</taxon>
        <taxon>Anopheles</taxon>
    </lineage>
</organism>
<sequence>MLLLLLLPLPMSPRCCSCCFVTVDGGGIGLIVNLGTVGRSPADTEPAPKSAACFAGMGLIVSFGIELELMFECWSLGDEGWSCAWWWCWY</sequence>
<feature type="signal peptide" evidence="1">
    <location>
        <begin position="1"/>
        <end position="17"/>
    </location>
</feature>
<accession>A0A2M4DI74</accession>
<name>A0A2M4DI74_ANODA</name>